<name>A0A7W8CSK2_9BACL</name>
<proteinExistence type="inferred from homology"/>
<gene>
    <name evidence="3" type="ORF">HNQ44_000647</name>
</gene>
<accession>A0A7W8CSK2</accession>
<dbReference type="InterPro" id="IPR023393">
    <property type="entry name" value="START-like_dom_sf"/>
</dbReference>
<keyword evidence="4" id="KW-1185">Reference proteome</keyword>
<comment type="similarity">
    <text evidence="1">Belongs to the AHA1 family.</text>
</comment>
<protein>
    <submittedName>
        <fullName evidence="3">Uncharacterized protein YndB with AHSA1/START domain</fullName>
    </submittedName>
</protein>
<dbReference type="EMBL" id="JACHHE010000001">
    <property type="protein sequence ID" value="MBB5179225.1"/>
    <property type="molecule type" value="Genomic_DNA"/>
</dbReference>
<evidence type="ECO:0000313" key="3">
    <source>
        <dbReference type="EMBL" id="MBB5179225.1"/>
    </source>
</evidence>
<dbReference type="SUPFAM" id="SSF55961">
    <property type="entry name" value="Bet v1-like"/>
    <property type="match status" value="1"/>
</dbReference>
<dbReference type="RefSeq" id="WP_158290608.1">
    <property type="nucleotide sequence ID" value="NZ_JACHHE010000001.1"/>
</dbReference>
<evidence type="ECO:0000256" key="1">
    <source>
        <dbReference type="ARBA" id="ARBA00006817"/>
    </source>
</evidence>
<sequence>MRAEITQKEQGYEARFERTLPFESEQVWAMLADNEKLNQWFSELEITDLRKGGSLAFDMGNGNSDSLEIVDFEEGKVLAFNWWDDEVRFEVSPVNQGTKLKLVESIRNITPQTAKDLAGWHVCLDVIESLLKGEEIDRNAEWEKEYTEYKRLLDSMTIDFA</sequence>
<dbReference type="AlphaFoldDB" id="A0A7W8CSK2"/>
<evidence type="ECO:0000313" key="4">
    <source>
        <dbReference type="Proteomes" id="UP000525923"/>
    </source>
</evidence>
<comment type="caution">
    <text evidence="3">The sequence shown here is derived from an EMBL/GenBank/DDBJ whole genome shotgun (WGS) entry which is preliminary data.</text>
</comment>
<organism evidence="3 4">
    <name type="scientific">Planococcus koreensis</name>
    <dbReference type="NCBI Taxonomy" id="112331"/>
    <lineage>
        <taxon>Bacteria</taxon>
        <taxon>Bacillati</taxon>
        <taxon>Bacillota</taxon>
        <taxon>Bacilli</taxon>
        <taxon>Bacillales</taxon>
        <taxon>Caryophanaceae</taxon>
        <taxon>Planococcus</taxon>
    </lineage>
</organism>
<dbReference type="InterPro" id="IPR013538">
    <property type="entry name" value="ASHA1/2-like_C"/>
</dbReference>
<dbReference type="Proteomes" id="UP000525923">
    <property type="component" value="Unassembled WGS sequence"/>
</dbReference>
<feature type="domain" description="Activator of Hsp90 ATPase homologue 1/2-like C-terminal" evidence="2">
    <location>
        <begin position="24"/>
        <end position="131"/>
    </location>
</feature>
<dbReference type="Gene3D" id="3.30.530.20">
    <property type="match status" value="1"/>
</dbReference>
<dbReference type="Pfam" id="PF08327">
    <property type="entry name" value="AHSA1"/>
    <property type="match status" value="1"/>
</dbReference>
<dbReference type="CDD" id="cd08899">
    <property type="entry name" value="SRPBCC_CalC_Aha1-like_6"/>
    <property type="match status" value="1"/>
</dbReference>
<dbReference type="OrthoDB" id="9803476at2"/>
<evidence type="ECO:0000259" key="2">
    <source>
        <dbReference type="Pfam" id="PF08327"/>
    </source>
</evidence>
<reference evidence="3 4" key="1">
    <citation type="submission" date="2020-08" db="EMBL/GenBank/DDBJ databases">
        <title>Genomic Encyclopedia of Type Strains, Phase IV (KMG-IV): sequencing the most valuable type-strain genomes for metagenomic binning, comparative biology and taxonomic classification.</title>
        <authorList>
            <person name="Goeker M."/>
        </authorList>
    </citation>
    <scope>NUCLEOTIDE SEQUENCE [LARGE SCALE GENOMIC DNA]</scope>
    <source>
        <strain evidence="3 4">DSM 15895</strain>
    </source>
</reference>